<gene>
    <name evidence="1" type="ORF">BKK80_09030</name>
</gene>
<dbReference type="EMBL" id="CP017754">
    <property type="protein sequence ID" value="AOZ05954.1"/>
    <property type="molecule type" value="Genomic_DNA"/>
</dbReference>
<dbReference type="Proteomes" id="UP000177515">
    <property type="component" value="Chromosome 1"/>
</dbReference>
<organism evidence="1 2">
    <name type="scientific">Cupriavidus malaysiensis</name>
    <dbReference type="NCBI Taxonomy" id="367825"/>
    <lineage>
        <taxon>Bacteria</taxon>
        <taxon>Pseudomonadati</taxon>
        <taxon>Pseudomonadota</taxon>
        <taxon>Betaproteobacteria</taxon>
        <taxon>Burkholderiales</taxon>
        <taxon>Burkholderiaceae</taxon>
        <taxon>Cupriavidus</taxon>
    </lineage>
</organism>
<reference evidence="1 2" key="1">
    <citation type="submission" date="2016-10" db="EMBL/GenBank/DDBJ databases">
        <title>Complete genome sequences of three Cupriavidus strains isolated from various Malaysian environments.</title>
        <authorList>
            <person name="Abdullah A.A.-A."/>
            <person name="Shafie N.A.H."/>
            <person name="Lau N.S."/>
        </authorList>
    </citation>
    <scope>NUCLEOTIDE SEQUENCE [LARGE SCALE GENOMIC DNA]</scope>
    <source>
        <strain evidence="1 2">USMAA1020</strain>
    </source>
</reference>
<accession>A0ABM6F3P5</accession>
<evidence type="ECO:0000313" key="1">
    <source>
        <dbReference type="EMBL" id="AOZ05954.1"/>
    </source>
</evidence>
<protein>
    <submittedName>
        <fullName evidence="1">Uncharacterized protein</fullName>
    </submittedName>
</protein>
<proteinExistence type="predicted"/>
<dbReference type="RefSeq" id="WP_071069122.1">
    <property type="nucleotide sequence ID" value="NZ_CP017754.1"/>
</dbReference>
<keyword evidence="2" id="KW-1185">Reference proteome</keyword>
<evidence type="ECO:0000313" key="2">
    <source>
        <dbReference type="Proteomes" id="UP000177515"/>
    </source>
</evidence>
<name>A0ABM6F3P5_9BURK</name>
<sequence length="261" mass="29111">MAEFDLSSNIDAALGFAAKLHQDQMPFATARALTKTQQLVKANIEAEMPRVFDNPTRYTLNSLYLQPATKQDLSARVWFKDVDSGGRASTKFLGPEVYGGERRYKAFDRALQAAGIMPAGMVAVPGSAVELDEHGNVPPALIVQILSYFNAFPQKGYRANMTQRRRDNLARGKSGVRGFTYFALARPEGKLPAGIYRRMDYGADKRIAHLQHGGAKPMFLFVSLPSYRVRLDFHGIAQRVTEAEFPRLMVEYFEQAVATAR</sequence>